<evidence type="ECO:0000313" key="1">
    <source>
        <dbReference type="EMBL" id="DAG04580.1"/>
    </source>
</evidence>
<reference evidence="1" key="1">
    <citation type="journal article" date="2021" name="Proc. Natl. Acad. Sci. U.S.A.">
        <title>A Catalog of Tens of Thousands of Viruses from Human Metagenomes Reveals Hidden Associations with Chronic Diseases.</title>
        <authorList>
            <person name="Tisza M.J."/>
            <person name="Buck C.B."/>
        </authorList>
    </citation>
    <scope>NUCLEOTIDE SEQUENCE</scope>
    <source>
        <strain evidence="1">CtDXu9</strain>
    </source>
</reference>
<sequence>MICYYLKGKNGEYIARDPTGRIKLVSDLGDALLVPEIEKKKIKAIQANNIPDVLKKFGPYEICETDYNGVEAITTDDIVGEIIGSINEFSSKMNEITDYSKELNSIISYTDLQISDILHYIEFHKFSAAEGYKLCKKLQEICDRRREAKNKIQIINTIKHQSCASVLSGNATKIIEKIVPDKKYTPRVFDELFKKNQSRIRKEKSVKIKI</sequence>
<dbReference type="EMBL" id="BK016244">
    <property type="protein sequence ID" value="DAG04580.1"/>
    <property type="molecule type" value="Genomic_DNA"/>
</dbReference>
<accession>A0A8S5VCY5</accession>
<proteinExistence type="predicted"/>
<protein>
    <submittedName>
        <fullName evidence="1">Uncharacterized protein</fullName>
    </submittedName>
</protein>
<name>A0A8S5VCY5_9CAUD</name>
<organism evidence="1">
    <name type="scientific">Siphoviridae sp. ctDXu9</name>
    <dbReference type="NCBI Taxonomy" id="2825387"/>
    <lineage>
        <taxon>Viruses</taxon>
        <taxon>Duplodnaviria</taxon>
        <taxon>Heunggongvirae</taxon>
        <taxon>Uroviricota</taxon>
        <taxon>Caudoviricetes</taxon>
    </lineage>
</organism>